<evidence type="ECO:0000313" key="5">
    <source>
        <dbReference type="Proteomes" id="UP001302719"/>
    </source>
</evidence>
<dbReference type="Pfam" id="PF08487">
    <property type="entry name" value="VIT"/>
    <property type="match status" value="1"/>
</dbReference>
<dbReference type="Proteomes" id="UP001302719">
    <property type="component" value="Chromosome"/>
</dbReference>
<gene>
    <name evidence="4" type="ORF">PP769_00570</name>
</gene>
<dbReference type="SMART" id="SM00327">
    <property type="entry name" value="VWA"/>
    <property type="match status" value="1"/>
</dbReference>
<protein>
    <submittedName>
        <fullName evidence="4">VIT domain-containing protein</fullName>
    </submittedName>
</protein>
<feature type="compositionally biased region" description="Basic and acidic residues" evidence="1">
    <location>
        <begin position="717"/>
        <end position="733"/>
    </location>
</feature>
<dbReference type="PROSITE" id="PS51468">
    <property type="entry name" value="VIT"/>
    <property type="match status" value="1"/>
</dbReference>
<feature type="region of interest" description="Disordered" evidence="1">
    <location>
        <begin position="674"/>
        <end position="738"/>
    </location>
</feature>
<evidence type="ECO:0000259" key="3">
    <source>
        <dbReference type="PROSITE" id="PS51468"/>
    </source>
</evidence>
<feature type="domain" description="VWFA" evidence="2">
    <location>
        <begin position="345"/>
        <end position="514"/>
    </location>
</feature>
<dbReference type="InterPro" id="IPR013694">
    <property type="entry name" value="VIT"/>
</dbReference>
<evidence type="ECO:0000313" key="4">
    <source>
        <dbReference type="EMBL" id="WNM58286.1"/>
    </source>
</evidence>
<dbReference type="Gene3D" id="3.40.50.410">
    <property type="entry name" value="von Willebrand factor, type A domain"/>
    <property type="match status" value="1"/>
</dbReference>
<dbReference type="PANTHER" id="PTHR45737:SF6">
    <property type="entry name" value="VON WILLEBRAND FACTOR A DOMAIN-CONTAINING PROTEIN 5A"/>
    <property type="match status" value="1"/>
</dbReference>
<name>A0AA96GIF3_9BACT</name>
<evidence type="ECO:0000256" key="1">
    <source>
        <dbReference type="SAM" id="MobiDB-lite"/>
    </source>
</evidence>
<feature type="domain" description="VIT" evidence="3">
    <location>
        <begin position="60"/>
        <end position="188"/>
    </location>
</feature>
<dbReference type="PROSITE" id="PS50234">
    <property type="entry name" value="VWFA"/>
    <property type="match status" value="1"/>
</dbReference>
<dbReference type="SUPFAM" id="SSF53300">
    <property type="entry name" value="vWA-like"/>
    <property type="match status" value="1"/>
</dbReference>
<dbReference type="SMART" id="SM00609">
    <property type="entry name" value="VIT"/>
    <property type="match status" value="1"/>
</dbReference>
<proteinExistence type="predicted"/>
<dbReference type="KEGG" id="nall:PP769_00570"/>
<sequence length="827" mass="89719">MNVAHGSKRWWSLVGGGGLAGLLALVGAGVFGMGATTSVPVAYAEANLNDEWGSGSQSGSLVGLDPEGKFTQAFPLTHTDVSIQVSGPLARAQVTQQFENPYSDKIEAVYTFPLPQHAAVDAMTLTVGDRVVKGTIKRREEARAIYEAAKRRGNVAGLLDQERPNIFTQSVANILPGEKISVTISYVETLSYDDGIYSVVFPMVVGPRYIPGQPTVQVPSFGEGWAYDTDQVPDASHITPPVVKPGSRSGHDLSVSVTIDAGVPIQQIQSKTHDIVVKKSQTSQAEVHLKQEATIPNKDFILTYAVAGNDIHDAVLTHRIGEDGFFTLLLQPPDRVKTEEVTPKELVFVLDTSGSMSGFPIEKAKETMRLAIDGLNPRDTFNLNTFAGDTHILFPEPVPATSGNVRKAQAFLASRSGGGGTEMMKAIRAALEPSDSQEHVRIVCFMTDGYIGNDMAILGEVQKHPNARIFSFGIGSSVNRFLLDKMAEEGRGEVEYVGLNDDGSAAARRFHERVQHPLLTDLSVDWDGLDVSDIYPKRLPDLFSAKPVVLIGRYSTPGKGTIRLRGKVAGRSVVRNIPVDLPGFAPDHDVLASLWARTKIAELMAKDYTGIQQGNPRTAVREAITQLGLAYRLMTQFTSFVAVEELIITEGGQPRRVEVPVELPEGVSYEGIFESGDENAGSFRQHPMQPAAKTSRSFLEGKVARESVASSPQALVDRVEPEKDDSRRGDSSGKMDSTLESLVEHVEKAIVLPQDVAQHVTEGKVLLQVWLTDTNPETLEKLKEIGFELVAQPKTGNLVIGRLSVGKLKAFSKLSVVRYVTLQRALA</sequence>
<dbReference type="EMBL" id="CP116967">
    <property type="protein sequence ID" value="WNM58286.1"/>
    <property type="molecule type" value="Genomic_DNA"/>
</dbReference>
<dbReference type="PANTHER" id="PTHR45737">
    <property type="entry name" value="VON WILLEBRAND FACTOR A DOMAIN-CONTAINING PROTEIN 5A"/>
    <property type="match status" value="1"/>
</dbReference>
<dbReference type="InterPro" id="IPR036465">
    <property type="entry name" value="vWFA_dom_sf"/>
</dbReference>
<accession>A0AA96GIF3</accession>
<reference evidence="4 5" key="1">
    <citation type="submission" date="2023-01" db="EMBL/GenBank/DDBJ databases">
        <title>Cultivation and genomic characterization of new, ubiquitous marine nitrite-oxidizing bacteria from the Nitrospirales.</title>
        <authorList>
            <person name="Mueller A.J."/>
            <person name="Daebeler A."/>
            <person name="Herbold C.W."/>
            <person name="Kirkegaard R.H."/>
            <person name="Daims H."/>
        </authorList>
    </citation>
    <scope>NUCLEOTIDE SEQUENCE [LARGE SCALE GENOMIC DNA]</scope>
    <source>
        <strain evidence="4 5">VA</strain>
    </source>
</reference>
<dbReference type="InterPro" id="IPR002035">
    <property type="entry name" value="VWF_A"/>
</dbReference>
<dbReference type="AlphaFoldDB" id="A0AA96GIF3"/>
<dbReference type="RefSeq" id="WP_312643902.1">
    <property type="nucleotide sequence ID" value="NZ_CP116967.1"/>
</dbReference>
<evidence type="ECO:0000259" key="2">
    <source>
        <dbReference type="PROSITE" id="PS50234"/>
    </source>
</evidence>
<keyword evidence="5" id="KW-1185">Reference proteome</keyword>
<dbReference type="Pfam" id="PF13768">
    <property type="entry name" value="VWA_3"/>
    <property type="match status" value="1"/>
</dbReference>
<organism evidence="4 5">
    <name type="scientific">Candidatus Nitrospira allomarina</name>
    <dbReference type="NCBI Taxonomy" id="3020900"/>
    <lineage>
        <taxon>Bacteria</taxon>
        <taxon>Pseudomonadati</taxon>
        <taxon>Nitrospirota</taxon>
        <taxon>Nitrospiria</taxon>
        <taxon>Nitrospirales</taxon>
        <taxon>Nitrospiraceae</taxon>
        <taxon>Nitrospira</taxon>
    </lineage>
</organism>